<dbReference type="GO" id="GO:0016887">
    <property type="term" value="F:ATP hydrolysis activity"/>
    <property type="evidence" value="ECO:0007669"/>
    <property type="project" value="InterPro"/>
</dbReference>
<dbReference type="Gene3D" id="3.40.50.300">
    <property type="entry name" value="P-loop containing nucleotide triphosphate hydrolases"/>
    <property type="match status" value="1"/>
</dbReference>
<sequence length="380" mass="39915">MSDDKTKHTADDVDDMAGADARNTADMHDDAPETIAYTIDYGDDDADVGAIAGIDDDARVADGADGADATADDNTTADAVGELAADLDMSTTDDDDIGNESGTGNANGADDATDDATTLSSTLDRSIRHGVHDADDAVFRSYPMLACDHVTVDDRKTGEHIWDGLTLRCEAGTAVAILVDGDDDRRHNTLVALLTGFLAPKSGRVLTKTTPFTDLTPLELRGHRIGAILAVAPLRGDLSAAANLIYTMDASGRNFLKPIPVVAQDLLRAVGFGTTDDDTHDAAARVEDNAAVASADRSRTLVRDLDAVDAARVAVARAVATDPDIIVADEPTAALNDDDARTILDLLRAQVKTDTKTRTVIVVTADPDVASCFDDVIDVR</sequence>
<dbReference type="PROSITE" id="PS50893">
    <property type="entry name" value="ABC_TRANSPORTER_2"/>
    <property type="match status" value="1"/>
</dbReference>
<dbReference type="EMBL" id="MVOH01000003">
    <property type="protein sequence ID" value="PAU68784.1"/>
    <property type="molecule type" value="Genomic_DNA"/>
</dbReference>
<evidence type="ECO:0000313" key="4">
    <source>
        <dbReference type="Proteomes" id="UP000218399"/>
    </source>
</evidence>
<dbReference type="InterPro" id="IPR027417">
    <property type="entry name" value="P-loop_NTPase"/>
</dbReference>
<proteinExistence type="predicted"/>
<gene>
    <name evidence="3" type="ORF">B1526_0210</name>
</gene>
<dbReference type="InterPro" id="IPR003439">
    <property type="entry name" value="ABC_transporter-like_ATP-bd"/>
</dbReference>
<keyword evidence="4" id="KW-1185">Reference proteome</keyword>
<feature type="domain" description="ABC transporter" evidence="2">
    <location>
        <begin position="145"/>
        <end position="379"/>
    </location>
</feature>
<dbReference type="GO" id="GO:0022857">
    <property type="term" value="F:transmembrane transporter activity"/>
    <property type="evidence" value="ECO:0007669"/>
    <property type="project" value="TreeGrafter"/>
</dbReference>
<name>A0A2A2EHR5_9BIFI</name>
<comment type="caution">
    <text evidence="3">The sequence shown here is derived from an EMBL/GenBank/DDBJ whole genome shotgun (WGS) entry which is preliminary data.</text>
</comment>
<feature type="region of interest" description="Disordered" evidence="1">
    <location>
        <begin position="1"/>
        <end position="31"/>
    </location>
</feature>
<dbReference type="RefSeq" id="WP_095614290.1">
    <property type="nucleotide sequence ID" value="NZ_MVOH01000003.1"/>
</dbReference>
<accession>A0A2A2EHR5</accession>
<dbReference type="OrthoDB" id="3239808at2"/>
<evidence type="ECO:0000313" key="3">
    <source>
        <dbReference type="EMBL" id="PAU68784.1"/>
    </source>
</evidence>
<dbReference type="AlphaFoldDB" id="A0A2A2EHR5"/>
<feature type="compositionally biased region" description="Basic and acidic residues" evidence="1">
    <location>
        <begin position="1"/>
        <end position="11"/>
    </location>
</feature>
<reference evidence="3 4" key="1">
    <citation type="journal article" date="2017" name="ISME J.">
        <title>Unveiling bifidobacterial biogeography across the mammalian branch of the tree of life.</title>
        <authorList>
            <person name="Milani C."/>
            <person name="Mangifesta M."/>
            <person name="Mancabelli L."/>
            <person name="Lugli G.A."/>
            <person name="James K."/>
            <person name="Duranti S."/>
            <person name="Turroni F."/>
            <person name="Ferrario C."/>
            <person name="Ossiprandi M.C."/>
            <person name="van Sinderen D."/>
            <person name="Ventura M."/>
        </authorList>
    </citation>
    <scope>NUCLEOTIDE SEQUENCE [LARGE SCALE GENOMIC DNA]</scope>
    <source>
        <strain evidence="4">Ham19E</strain>
    </source>
</reference>
<keyword evidence="3" id="KW-0547">Nucleotide-binding</keyword>
<dbReference type="Proteomes" id="UP000218399">
    <property type="component" value="Unassembled WGS sequence"/>
</dbReference>
<organism evidence="3 4">
    <name type="scientific">Bifidobacterium criceti</name>
    <dbReference type="NCBI Taxonomy" id="1960969"/>
    <lineage>
        <taxon>Bacteria</taxon>
        <taxon>Bacillati</taxon>
        <taxon>Actinomycetota</taxon>
        <taxon>Actinomycetes</taxon>
        <taxon>Bifidobacteriales</taxon>
        <taxon>Bifidobacteriaceae</taxon>
        <taxon>Bifidobacterium</taxon>
    </lineage>
</organism>
<dbReference type="PANTHER" id="PTHR24220">
    <property type="entry name" value="IMPORT ATP-BINDING PROTEIN"/>
    <property type="match status" value="1"/>
</dbReference>
<keyword evidence="3" id="KW-0067">ATP-binding</keyword>
<evidence type="ECO:0000256" key="1">
    <source>
        <dbReference type="SAM" id="MobiDB-lite"/>
    </source>
</evidence>
<dbReference type="SUPFAM" id="SSF52540">
    <property type="entry name" value="P-loop containing nucleoside triphosphate hydrolases"/>
    <property type="match status" value="1"/>
</dbReference>
<dbReference type="GO" id="GO:0005886">
    <property type="term" value="C:plasma membrane"/>
    <property type="evidence" value="ECO:0007669"/>
    <property type="project" value="TreeGrafter"/>
</dbReference>
<dbReference type="InterPro" id="IPR015854">
    <property type="entry name" value="ABC_transpr_LolD-like"/>
</dbReference>
<feature type="region of interest" description="Disordered" evidence="1">
    <location>
        <begin position="89"/>
        <end position="117"/>
    </location>
</feature>
<protein>
    <submittedName>
        <fullName evidence="3">ABC transporter ATP-binding protein</fullName>
    </submittedName>
</protein>
<feature type="compositionally biased region" description="Low complexity" evidence="1">
    <location>
        <begin position="102"/>
        <end position="117"/>
    </location>
</feature>
<evidence type="ECO:0000259" key="2">
    <source>
        <dbReference type="PROSITE" id="PS50893"/>
    </source>
</evidence>
<dbReference type="Pfam" id="PF00005">
    <property type="entry name" value="ABC_tran"/>
    <property type="match status" value="1"/>
</dbReference>
<dbReference type="GO" id="GO:0005524">
    <property type="term" value="F:ATP binding"/>
    <property type="evidence" value="ECO:0007669"/>
    <property type="project" value="UniProtKB-KW"/>
</dbReference>